<feature type="domain" description="CheW-like" evidence="1">
    <location>
        <begin position="1"/>
        <end position="134"/>
    </location>
</feature>
<evidence type="ECO:0000259" key="1">
    <source>
        <dbReference type="PROSITE" id="PS50851"/>
    </source>
</evidence>
<evidence type="ECO:0000313" key="2">
    <source>
        <dbReference type="EMBL" id="MBU5591115.1"/>
    </source>
</evidence>
<accession>A0ABS6EYA9</accession>
<sequence>MQIVIFRLNDEQFAVETSKVQGINDIMEITKVPKAPSYIKGLINLRGSIISLLDINLLLDMGLSAIEQNNIIILNMQEEQVGITVDQVDEVLEVEESIIEKVEDQKKKSYIKGVINFKDRIVTLIDIDKLLSNY</sequence>
<reference evidence="2 3" key="1">
    <citation type="submission" date="2021-06" db="EMBL/GenBank/DDBJ databases">
        <authorList>
            <person name="Sun Q."/>
            <person name="Li D."/>
        </authorList>
    </citation>
    <scope>NUCLEOTIDE SEQUENCE [LARGE SCALE GENOMIC DNA]</scope>
    <source>
        <strain evidence="2 3">MSJ-4</strain>
    </source>
</reference>
<dbReference type="InterPro" id="IPR039315">
    <property type="entry name" value="CheW"/>
</dbReference>
<dbReference type="PANTHER" id="PTHR22617:SF23">
    <property type="entry name" value="CHEMOTAXIS PROTEIN CHEW"/>
    <property type="match status" value="1"/>
</dbReference>
<dbReference type="EMBL" id="JAHLQL010000001">
    <property type="protein sequence ID" value="MBU5591115.1"/>
    <property type="molecule type" value="Genomic_DNA"/>
</dbReference>
<dbReference type="PROSITE" id="PS50851">
    <property type="entry name" value="CHEW"/>
    <property type="match status" value="1"/>
</dbReference>
<dbReference type="Gene3D" id="2.40.50.180">
    <property type="entry name" value="CheA-289, Domain 4"/>
    <property type="match status" value="1"/>
</dbReference>
<dbReference type="SMART" id="SM00260">
    <property type="entry name" value="CheW"/>
    <property type="match status" value="1"/>
</dbReference>
<organism evidence="2 3">
    <name type="scientific">Clostridium simiarum</name>
    <dbReference type="NCBI Taxonomy" id="2841506"/>
    <lineage>
        <taxon>Bacteria</taxon>
        <taxon>Bacillati</taxon>
        <taxon>Bacillota</taxon>
        <taxon>Clostridia</taxon>
        <taxon>Eubacteriales</taxon>
        <taxon>Clostridiaceae</taxon>
        <taxon>Clostridium</taxon>
    </lineage>
</organism>
<keyword evidence="3" id="KW-1185">Reference proteome</keyword>
<gene>
    <name evidence="2" type="ORF">KQI89_05005</name>
</gene>
<dbReference type="PANTHER" id="PTHR22617">
    <property type="entry name" value="CHEMOTAXIS SENSOR HISTIDINE KINASE-RELATED"/>
    <property type="match status" value="1"/>
</dbReference>
<dbReference type="RefSeq" id="WP_032122004.1">
    <property type="nucleotide sequence ID" value="NZ_JAHLQL010000001.1"/>
</dbReference>
<proteinExistence type="predicted"/>
<name>A0ABS6EYA9_9CLOT</name>
<dbReference type="Pfam" id="PF01584">
    <property type="entry name" value="CheW"/>
    <property type="match status" value="1"/>
</dbReference>
<dbReference type="InterPro" id="IPR002545">
    <property type="entry name" value="CheW-lke_dom"/>
</dbReference>
<protein>
    <submittedName>
        <fullName evidence="2">Chemotaxis protein CheW</fullName>
    </submittedName>
</protein>
<dbReference type="Proteomes" id="UP000736583">
    <property type="component" value="Unassembled WGS sequence"/>
</dbReference>
<evidence type="ECO:0000313" key="3">
    <source>
        <dbReference type="Proteomes" id="UP000736583"/>
    </source>
</evidence>
<dbReference type="Gene3D" id="2.30.30.40">
    <property type="entry name" value="SH3 Domains"/>
    <property type="match status" value="1"/>
</dbReference>
<dbReference type="SUPFAM" id="SSF50341">
    <property type="entry name" value="CheW-like"/>
    <property type="match status" value="1"/>
</dbReference>
<comment type="caution">
    <text evidence="2">The sequence shown here is derived from an EMBL/GenBank/DDBJ whole genome shotgun (WGS) entry which is preliminary data.</text>
</comment>
<dbReference type="InterPro" id="IPR036061">
    <property type="entry name" value="CheW-like_dom_sf"/>
</dbReference>